<dbReference type="InterPro" id="IPR027417">
    <property type="entry name" value="P-loop_NTPase"/>
</dbReference>
<organism evidence="6 7">
    <name type="scientific">Cordyceps confragosa</name>
    <name type="common">Lecanicillium lecanii</name>
    <dbReference type="NCBI Taxonomy" id="2714763"/>
    <lineage>
        <taxon>Eukaryota</taxon>
        <taxon>Fungi</taxon>
        <taxon>Dikarya</taxon>
        <taxon>Ascomycota</taxon>
        <taxon>Pezizomycotina</taxon>
        <taxon>Sordariomycetes</taxon>
        <taxon>Hypocreomycetidae</taxon>
        <taxon>Hypocreales</taxon>
        <taxon>Cordycipitaceae</taxon>
        <taxon>Akanthomyces</taxon>
    </lineage>
</organism>
<dbReference type="InterPro" id="IPR038718">
    <property type="entry name" value="SNF2-like_sf"/>
</dbReference>
<feature type="domain" description="Helicase C-terminal" evidence="5">
    <location>
        <begin position="865"/>
        <end position="1017"/>
    </location>
</feature>
<evidence type="ECO:0000259" key="5">
    <source>
        <dbReference type="PROSITE" id="PS51194"/>
    </source>
</evidence>
<dbReference type="OMA" id="GMGPIVC"/>
<dbReference type="GO" id="GO:0006281">
    <property type="term" value="P:DNA repair"/>
    <property type="evidence" value="ECO:0007669"/>
    <property type="project" value="TreeGrafter"/>
</dbReference>
<dbReference type="AlphaFoldDB" id="A0A179IPG7"/>
<dbReference type="PANTHER" id="PTHR45626:SF22">
    <property type="entry name" value="DNA REPAIR PROTEIN RAD5"/>
    <property type="match status" value="1"/>
</dbReference>
<evidence type="ECO:0000313" key="7">
    <source>
        <dbReference type="Proteomes" id="UP000243081"/>
    </source>
</evidence>
<dbReference type="CDD" id="cd18008">
    <property type="entry name" value="DEXDc_SHPRH-like"/>
    <property type="match status" value="1"/>
</dbReference>
<dbReference type="SUPFAM" id="SSF52540">
    <property type="entry name" value="P-loop containing nucleoside triphosphate hydrolases"/>
    <property type="match status" value="2"/>
</dbReference>
<evidence type="ECO:0008006" key="8">
    <source>
        <dbReference type="Google" id="ProtNLM"/>
    </source>
</evidence>
<dbReference type="GO" id="GO:0005634">
    <property type="term" value="C:nucleus"/>
    <property type="evidence" value="ECO:0007669"/>
    <property type="project" value="TreeGrafter"/>
</dbReference>
<evidence type="ECO:0000256" key="2">
    <source>
        <dbReference type="ARBA" id="ARBA00022801"/>
    </source>
</evidence>
<dbReference type="PROSITE" id="PS51192">
    <property type="entry name" value="HELICASE_ATP_BIND_1"/>
    <property type="match status" value="1"/>
</dbReference>
<proteinExistence type="predicted"/>
<dbReference type="InterPro" id="IPR050628">
    <property type="entry name" value="SNF2_RAD54_helicase_TF"/>
</dbReference>
<dbReference type="PROSITE" id="PS51194">
    <property type="entry name" value="HELICASE_CTER"/>
    <property type="match status" value="1"/>
</dbReference>
<accession>A0A179IPG7</accession>
<evidence type="ECO:0000256" key="1">
    <source>
        <dbReference type="ARBA" id="ARBA00022741"/>
    </source>
</evidence>
<keyword evidence="3" id="KW-0067">ATP-binding</keyword>
<keyword evidence="7" id="KW-1185">Reference proteome</keyword>
<evidence type="ECO:0000313" key="6">
    <source>
        <dbReference type="EMBL" id="OAR04576.1"/>
    </source>
</evidence>
<reference evidence="6 7" key="1">
    <citation type="submission" date="2016-03" db="EMBL/GenBank/DDBJ databases">
        <title>Fine-scale spatial genetic structure of a fungal parasite of coffee scale insects.</title>
        <authorList>
            <person name="Jackson D."/>
            <person name="Zemenick K.A."/>
            <person name="Malloure B."/>
            <person name="Quandt C.A."/>
            <person name="James T.Y."/>
        </authorList>
    </citation>
    <scope>NUCLEOTIDE SEQUENCE [LARGE SCALE GENOMIC DNA]</scope>
    <source>
        <strain evidence="6 7">UM487</strain>
    </source>
</reference>
<comment type="caution">
    <text evidence="6">The sequence shown here is derived from an EMBL/GenBank/DDBJ whole genome shotgun (WGS) entry which is preliminary data.</text>
</comment>
<dbReference type="Gene3D" id="3.40.50.300">
    <property type="entry name" value="P-loop containing nucleotide triphosphate hydrolases"/>
    <property type="match status" value="1"/>
</dbReference>
<dbReference type="CDD" id="cd18793">
    <property type="entry name" value="SF2_C_SNF"/>
    <property type="match status" value="1"/>
</dbReference>
<protein>
    <recommendedName>
        <fullName evidence="8">Helicase C-terminal domain-containing protein</fullName>
    </recommendedName>
</protein>
<dbReference type="SMART" id="SM00490">
    <property type="entry name" value="HELICc"/>
    <property type="match status" value="1"/>
</dbReference>
<dbReference type="InterPro" id="IPR001650">
    <property type="entry name" value="Helicase_C-like"/>
</dbReference>
<gene>
    <name evidence="6" type="ORF">LLEC1_02187</name>
</gene>
<feature type="domain" description="Helicase ATP-binding" evidence="4">
    <location>
        <begin position="434"/>
        <end position="631"/>
    </location>
</feature>
<dbReference type="GO" id="GO:0008094">
    <property type="term" value="F:ATP-dependent activity, acting on DNA"/>
    <property type="evidence" value="ECO:0007669"/>
    <property type="project" value="TreeGrafter"/>
</dbReference>
<dbReference type="EMBL" id="LUKN01000211">
    <property type="protein sequence ID" value="OAR04576.1"/>
    <property type="molecule type" value="Genomic_DNA"/>
</dbReference>
<keyword evidence="1" id="KW-0547">Nucleotide-binding</keyword>
<sequence>MRPHHFGDSHQRKRMRTAVDVTDIVLQSHAASDFMGPPSDSNQLRGFDGFATVGTWAENLPSDAESNWCATPAPIAPFQQFAQCQPAAALMSPGITLDNMPNYNMSPAQAMQLPWHMTPPQHFVPWTSSSPIAAVESAQIFAATALAPQGSYPVFEDFPRCKQAAAPEPQPRGGPNLPVIDPDETVCFGVIGGIKGRCERPSSANPLTMVEASILSPEIFSISGSNTQGHISSEHSFLLSDILDSGIELRASCNFNFEGKSRGRQGALEKRSLLHCRLDIAIYAPGSMFQEIKEWSEHNEVYLQDPAFCFQDARYCNPQRLSLHYDSPSMVSQVLTQFSEHKMRLRDITDDDNFLDKYLASKTELLETEQPSAIRTVLKRFTDPGKSHQKQALTFMLRREMGWALHGPEKDMWAIRDNANGRFYINAVSESGSKEQPPAFYGGVIADPMGLGKTLTMLALAATDLTKPVDCNELTDRPCSNSRSVSATLIVVPLPRKSSVPSLAPLTRLVLRVWETQMLKHVFDGALRFTRHHAKSRITSIGALKSVDVVLTTYHTVSAEWSETGKSSSVLFSAKWKRIVLDEAHIIRNESSRMSRAMCSLEAECRWAVTGTPIQNHLNDLAVLLKFIRAHPYASTRQFQADISDYWKEGNAQEAAARLQRLSSCLFLRRPKSTIRLPPRYNKEYPIDFTPQEREEYDLIKNQATSAIDDALQQGHASQRSGAYANILHQIESMRLFCGLGLHYHTRHDERSTASHRTASWDSVAQKIFKLHLEMGSLQCSQCHATIDLTQTMFDDSSAGRPLFSQCLQFVCAECAAKLSKGRIPMPCGHTPSCPAAQVSTSIDAMDQAADEVQVATLPSQMPSKIAALISDLKSQPANVKSVVFSTWRLTLNVVAAGLQQAGIQFLRYDGSIPQKTRNETLERFKTDPLTRVLLLTFSCGAVGLTVTEASRAYLLEPHWNPTIEEQALGRIYRIGQEKEVTTVRLFVRDSFETHVMNIQQSKKDLAQVILAPHDGGLADTTLERLQASSFCCADSPLLT</sequence>
<keyword evidence="2" id="KW-0378">Hydrolase</keyword>
<dbReference type="SMART" id="SM00487">
    <property type="entry name" value="DEXDc"/>
    <property type="match status" value="1"/>
</dbReference>
<evidence type="ECO:0000259" key="4">
    <source>
        <dbReference type="PROSITE" id="PS51192"/>
    </source>
</evidence>
<dbReference type="GO" id="GO:0005524">
    <property type="term" value="F:ATP binding"/>
    <property type="evidence" value="ECO:0007669"/>
    <property type="project" value="UniProtKB-KW"/>
</dbReference>
<dbReference type="PANTHER" id="PTHR45626">
    <property type="entry name" value="TRANSCRIPTION TERMINATION FACTOR 2-RELATED"/>
    <property type="match status" value="1"/>
</dbReference>
<name>A0A179IPG7_CORDF</name>
<dbReference type="InterPro" id="IPR014001">
    <property type="entry name" value="Helicase_ATP-bd"/>
</dbReference>
<evidence type="ECO:0000256" key="3">
    <source>
        <dbReference type="ARBA" id="ARBA00022840"/>
    </source>
</evidence>
<dbReference type="GO" id="GO:0016787">
    <property type="term" value="F:hydrolase activity"/>
    <property type="evidence" value="ECO:0007669"/>
    <property type="project" value="UniProtKB-KW"/>
</dbReference>
<dbReference type="InterPro" id="IPR049730">
    <property type="entry name" value="SNF2/RAD54-like_C"/>
</dbReference>
<dbReference type="InterPro" id="IPR000330">
    <property type="entry name" value="SNF2_N"/>
</dbReference>
<dbReference type="OrthoDB" id="448448at2759"/>
<dbReference type="Gene3D" id="3.40.50.10810">
    <property type="entry name" value="Tandem AAA-ATPase domain"/>
    <property type="match status" value="1"/>
</dbReference>
<dbReference type="Pfam" id="PF00176">
    <property type="entry name" value="SNF2-rel_dom"/>
    <property type="match status" value="1"/>
</dbReference>
<dbReference type="Pfam" id="PF00271">
    <property type="entry name" value="Helicase_C"/>
    <property type="match status" value="1"/>
</dbReference>
<dbReference type="Proteomes" id="UP000243081">
    <property type="component" value="Unassembled WGS sequence"/>
</dbReference>